<evidence type="ECO:0000259" key="2">
    <source>
        <dbReference type="Pfam" id="PF03527"/>
    </source>
</evidence>
<feature type="domain" description="RHS protein conserved region" evidence="2">
    <location>
        <begin position="28"/>
        <end position="55"/>
    </location>
</feature>
<gene>
    <name evidence="3" type="ORF">CFB84_22440</name>
</gene>
<evidence type="ECO:0000313" key="4">
    <source>
        <dbReference type="Proteomes" id="UP000214600"/>
    </source>
</evidence>
<dbReference type="EMBL" id="NKFA01000008">
    <property type="protein sequence ID" value="OXI42015.1"/>
    <property type="molecule type" value="Genomic_DNA"/>
</dbReference>
<dbReference type="Pfam" id="PF03527">
    <property type="entry name" value="RHS"/>
    <property type="match status" value="1"/>
</dbReference>
<accession>A0A228IIK6</accession>
<feature type="compositionally biased region" description="Basic and acidic residues" evidence="1">
    <location>
        <begin position="174"/>
        <end position="203"/>
    </location>
</feature>
<name>A0A228IIK6_9BURK</name>
<reference evidence="3 4" key="2">
    <citation type="submission" date="2017-08" db="EMBL/GenBank/DDBJ databases">
        <title>WGS of novel Burkholderia cepaca complex species.</title>
        <authorList>
            <person name="Lipuma J."/>
            <person name="Spilker T."/>
        </authorList>
    </citation>
    <scope>NUCLEOTIDE SEQUENCE [LARGE SCALE GENOMIC DNA]</scope>
    <source>
        <strain evidence="3 4">AU17325</strain>
    </source>
</reference>
<evidence type="ECO:0000313" key="3">
    <source>
        <dbReference type="EMBL" id="OXI42015.1"/>
    </source>
</evidence>
<organism evidence="3 4">
    <name type="scientific">Burkholderia aenigmatica</name>
    <dbReference type="NCBI Taxonomy" id="2015348"/>
    <lineage>
        <taxon>Bacteria</taxon>
        <taxon>Pseudomonadati</taxon>
        <taxon>Pseudomonadota</taxon>
        <taxon>Betaproteobacteria</taxon>
        <taxon>Burkholderiales</taxon>
        <taxon>Burkholderiaceae</taxon>
        <taxon>Burkholderia</taxon>
        <taxon>Burkholderia cepacia complex</taxon>
    </lineage>
</organism>
<evidence type="ECO:0000256" key="1">
    <source>
        <dbReference type="SAM" id="MobiDB-lite"/>
    </source>
</evidence>
<dbReference type="AlphaFoldDB" id="A0A228IIK6"/>
<dbReference type="Gene3D" id="2.180.10.10">
    <property type="entry name" value="RHS repeat-associated core"/>
    <property type="match status" value="1"/>
</dbReference>
<dbReference type="InterPro" id="IPR001826">
    <property type="entry name" value="RHS"/>
</dbReference>
<reference evidence="4" key="1">
    <citation type="submission" date="2017-06" db="EMBL/GenBank/DDBJ databases">
        <authorList>
            <person name="LiPuma J."/>
            <person name="Spilker T."/>
        </authorList>
    </citation>
    <scope>NUCLEOTIDE SEQUENCE [LARGE SCALE GENOMIC DNA]</scope>
    <source>
        <strain evidence="4">AU17325</strain>
    </source>
</reference>
<sequence>MSLDSDSDILNLSIGIHSDCLSEDDSRHNDVSGLPDELTDADVELSWQARYEVWSSTLPGTWVVWALQPANAGVGDVRAVTPVPTNVQRAHNPCFPGEHLDCEKGLQQGQALRSGHRALINPAPIWFTGKTSPYRYMLNPISWTDPFGLSPCSTNSTSRSFEDRMARSRGKARCASEMRKEERAKLSRDSEKQVREANRKPWL</sequence>
<comment type="caution">
    <text evidence="3">The sequence shown here is derived from an EMBL/GenBank/DDBJ whole genome shotgun (WGS) entry which is preliminary data.</text>
</comment>
<dbReference type="Proteomes" id="UP000214600">
    <property type="component" value="Unassembled WGS sequence"/>
</dbReference>
<proteinExistence type="predicted"/>
<protein>
    <recommendedName>
        <fullName evidence="2">RHS protein conserved region domain-containing protein</fullName>
    </recommendedName>
</protein>
<feature type="region of interest" description="Disordered" evidence="1">
    <location>
        <begin position="154"/>
        <end position="203"/>
    </location>
</feature>